<evidence type="ECO:0000256" key="2">
    <source>
        <dbReference type="ARBA" id="ARBA00004496"/>
    </source>
</evidence>
<gene>
    <name evidence="11" type="primary">TPHA0G02410</name>
    <name evidence="11" type="ordered locus">TPHA_0G02410</name>
</gene>
<protein>
    <recommendedName>
        <fullName evidence="10">RNA binding protein She2 domain-containing protein</fullName>
    </recommendedName>
</protein>
<evidence type="ECO:0000256" key="9">
    <source>
        <dbReference type="SAM" id="MobiDB-lite"/>
    </source>
</evidence>
<keyword evidence="4" id="KW-0813">Transport</keyword>
<keyword evidence="5" id="KW-0963">Cytoplasm</keyword>
<dbReference type="InterPro" id="IPR024261">
    <property type="entry name" value="RNA-bd_She2"/>
</dbReference>
<evidence type="ECO:0000256" key="4">
    <source>
        <dbReference type="ARBA" id="ARBA00022448"/>
    </source>
</evidence>
<feature type="compositionally biased region" description="Basic residues" evidence="9">
    <location>
        <begin position="14"/>
        <end position="36"/>
    </location>
</feature>
<dbReference type="SUPFAM" id="SSF116942">
    <property type="entry name" value="RNA-binding protein She2p"/>
    <property type="match status" value="1"/>
</dbReference>
<reference evidence="11 12" key="1">
    <citation type="journal article" date="2011" name="Proc. Natl. Acad. Sci. U.S.A.">
        <title>Evolutionary erosion of yeast sex chromosomes by mating-type switching accidents.</title>
        <authorList>
            <person name="Gordon J.L."/>
            <person name="Armisen D."/>
            <person name="Proux-Wera E."/>
            <person name="Oheigeartaigh S.S."/>
            <person name="Byrne K.P."/>
            <person name="Wolfe K.H."/>
        </authorList>
    </citation>
    <scope>NUCLEOTIDE SEQUENCE [LARGE SCALE GENOMIC DNA]</scope>
    <source>
        <strain evidence="12">ATCC 24235 / CBS 4417 / NBRC 1672 / NRRL Y-8282 / UCD 70-5</strain>
    </source>
</reference>
<dbReference type="RefSeq" id="XP_003686510.1">
    <property type="nucleotide sequence ID" value="XM_003686462.1"/>
</dbReference>
<feature type="region of interest" description="Disordered" evidence="9">
    <location>
        <begin position="1"/>
        <end position="36"/>
    </location>
</feature>
<evidence type="ECO:0000256" key="7">
    <source>
        <dbReference type="ARBA" id="ARBA00022884"/>
    </source>
</evidence>
<dbReference type="EMBL" id="HE612862">
    <property type="protein sequence ID" value="CCE64076.1"/>
    <property type="molecule type" value="Genomic_DNA"/>
</dbReference>
<evidence type="ECO:0000256" key="6">
    <source>
        <dbReference type="ARBA" id="ARBA00022816"/>
    </source>
</evidence>
<evidence type="ECO:0000313" key="12">
    <source>
        <dbReference type="Proteomes" id="UP000005666"/>
    </source>
</evidence>
<keyword evidence="7" id="KW-0694">RNA-binding</keyword>
<dbReference type="GeneID" id="11533582"/>
<dbReference type="GO" id="GO:0051028">
    <property type="term" value="P:mRNA transport"/>
    <property type="evidence" value="ECO:0007669"/>
    <property type="project" value="UniProtKB-KW"/>
</dbReference>
<dbReference type="GO" id="GO:0005737">
    <property type="term" value="C:cytoplasm"/>
    <property type="evidence" value="ECO:0007669"/>
    <property type="project" value="UniProtKB-SubCell"/>
</dbReference>
<dbReference type="GO" id="GO:0005634">
    <property type="term" value="C:nucleus"/>
    <property type="evidence" value="ECO:0007669"/>
    <property type="project" value="UniProtKB-SubCell"/>
</dbReference>
<dbReference type="HOGENOM" id="CLU_1129832_0_0_1"/>
<dbReference type="AlphaFoldDB" id="G8BVZ8"/>
<evidence type="ECO:0000256" key="5">
    <source>
        <dbReference type="ARBA" id="ARBA00022490"/>
    </source>
</evidence>
<evidence type="ECO:0000259" key="10">
    <source>
        <dbReference type="Pfam" id="PF11435"/>
    </source>
</evidence>
<keyword evidence="12" id="KW-1185">Reference proteome</keyword>
<keyword evidence="8" id="KW-0539">Nucleus</keyword>
<dbReference type="eggNOG" id="ENOG502RXWH">
    <property type="taxonomic scope" value="Eukaryota"/>
</dbReference>
<proteinExistence type="inferred from homology"/>
<evidence type="ECO:0000256" key="8">
    <source>
        <dbReference type="ARBA" id="ARBA00023242"/>
    </source>
</evidence>
<dbReference type="Gene3D" id="1.20.200.20">
    <property type="entry name" value="She2 domain"/>
    <property type="match status" value="1"/>
</dbReference>
<comment type="similarity">
    <text evidence="3">Belongs to the SHE2 family.</text>
</comment>
<accession>G8BVZ8</accession>
<dbReference type="InterPro" id="IPR036827">
    <property type="entry name" value="She2_dom_sf"/>
</dbReference>
<evidence type="ECO:0000256" key="3">
    <source>
        <dbReference type="ARBA" id="ARBA00005611"/>
    </source>
</evidence>
<dbReference type="Pfam" id="PF11435">
    <property type="entry name" value="She2p"/>
    <property type="match status" value="1"/>
</dbReference>
<dbReference type="STRING" id="1071381.G8BVZ8"/>
<keyword evidence="6" id="KW-0509">mRNA transport</keyword>
<feature type="domain" description="RNA binding protein She2" evidence="10">
    <location>
        <begin position="54"/>
        <end position="272"/>
    </location>
</feature>
<dbReference type="OrthoDB" id="4041888at2759"/>
<organism evidence="11 12">
    <name type="scientific">Tetrapisispora phaffii (strain ATCC 24235 / CBS 4417 / NBRC 1672 / NRRL Y-8282 / UCD 70-5)</name>
    <name type="common">Yeast</name>
    <name type="synonym">Fabospora phaffii</name>
    <dbReference type="NCBI Taxonomy" id="1071381"/>
    <lineage>
        <taxon>Eukaryota</taxon>
        <taxon>Fungi</taxon>
        <taxon>Dikarya</taxon>
        <taxon>Ascomycota</taxon>
        <taxon>Saccharomycotina</taxon>
        <taxon>Saccharomycetes</taxon>
        <taxon>Saccharomycetales</taxon>
        <taxon>Saccharomycetaceae</taxon>
        <taxon>Tetrapisispora</taxon>
    </lineage>
</organism>
<evidence type="ECO:0000313" key="11">
    <source>
        <dbReference type="EMBL" id="CCE64076.1"/>
    </source>
</evidence>
<dbReference type="KEGG" id="tpf:TPHA_0G02410"/>
<dbReference type="GO" id="GO:0003723">
    <property type="term" value="F:RNA binding"/>
    <property type="evidence" value="ECO:0007669"/>
    <property type="project" value="UniProtKB-KW"/>
</dbReference>
<evidence type="ECO:0000256" key="1">
    <source>
        <dbReference type="ARBA" id="ARBA00004123"/>
    </source>
</evidence>
<sequence length="298" mass="35535">MARKSSSRNLIQSKNRHRNTTHEKSSRKHVARARRHVKNRPYMLTNKSTPVILEAIHIFIKYISDNINLLNNYILLMKKVTSLNYERTCLIKFVKKLRFYNETLRNSHLFNMESEEDREEKEDELNFKFENVDIINRVILLNSIFIKNLETLDLLNFQLTRSLQNEIWMKTLNEKLLIPEKNVAMIEDVYNHYIKFIQWLSETIGMHDSTGQLEVITQTIRYAQEDPSQPFPNSIHDEVETENIFLQTVIPSKNEEEYIQTLKEWLNILTAKNQQFQANFEDITSIWNGLLKTYPVKR</sequence>
<comment type="subcellular location">
    <subcellularLocation>
        <location evidence="2">Cytoplasm</location>
    </subcellularLocation>
    <subcellularLocation>
        <location evidence="1">Nucleus</location>
    </subcellularLocation>
</comment>
<dbReference type="Proteomes" id="UP000005666">
    <property type="component" value="Chromosome 7"/>
</dbReference>
<name>G8BVZ8_TETPH</name>